<dbReference type="AlphaFoldDB" id="A0A235F679"/>
<proteinExistence type="predicted"/>
<keyword evidence="1" id="KW-1133">Transmembrane helix</keyword>
<dbReference type="PANTHER" id="PTHR37305">
    <property type="entry name" value="INTEGRAL MEMBRANE PROTEIN-RELATED"/>
    <property type="match status" value="1"/>
</dbReference>
<name>A0A235F679_9BACL</name>
<evidence type="ECO:0000256" key="1">
    <source>
        <dbReference type="SAM" id="Phobius"/>
    </source>
</evidence>
<dbReference type="PANTHER" id="PTHR37305:SF1">
    <property type="entry name" value="MEMBRANE PROTEIN"/>
    <property type="match status" value="1"/>
</dbReference>
<comment type="caution">
    <text evidence="2">The sequence shown here is derived from an EMBL/GenBank/DDBJ whole genome shotgun (WGS) entry which is preliminary data.</text>
</comment>
<feature type="transmembrane region" description="Helical" evidence="1">
    <location>
        <begin position="75"/>
        <end position="96"/>
    </location>
</feature>
<dbReference type="GO" id="GO:0005886">
    <property type="term" value="C:plasma membrane"/>
    <property type="evidence" value="ECO:0007669"/>
    <property type="project" value="UniProtKB-SubCell"/>
</dbReference>
<dbReference type="Pfam" id="PF12679">
    <property type="entry name" value="ABC2_membrane_2"/>
    <property type="match status" value="1"/>
</dbReference>
<feature type="transmembrane region" description="Helical" evidence="1">
    <location>
        <begin position="238"/>
        <end position="257"/>
    </location>
</feature>
<keyword evidence="1" id="KW-0472">Membrane</keyword>
<accession>A0A235F679</accession>
<organism evidence="2 3">
    <name type="scientific">Fictibacillus aquaticus</name>
    <dbReference type="NCBI Taxonomy" id="2021314"/>
    <lineage>
        <taxon>Bacteria</taxon>
        <taxon>Bacillati</taxon>
        <taxon>Bacillota</taxon>
        <taxon>Bacilli</taxon>
        <taxon>Bacillales</taxon>
        <taxon>Fictibacillaceae</taxon>
        <taxon>Fictibacillus</taxon>
    </lineage>
</organism>
<dbReference type="Proteomes" id="UP000215059">
    <property type="component" value="Unassembled WGS sequence"/>
</dbReference>
<feature type="transmembrane region" description="Helical" evidence="1">
    <location>
        <begin position="15"/>
        <end position="36"/>
    </location>
</feature>
<evidence type="ECO:0000313" key="2">
    <source>
        <dbReference type="EMBL" id="OYD56654.1"/>
    </source>
</evidence>
<feature type="transmembrane region" description="Helical" evidence="1">
    <location>
        <begin position="124"/>
        <end position="148"/>
    </location>
</feature>
<sequence length="265" mass="29335">MNMFIHELKSARKSILIWSLALVGITVLFLSIFPSISRDADEFKRLIEGYPEGVLKAVGLQINTITSFLGFYSYMFLYVMLCGAIQAMNLGAGIVAKETSGKTAEFLLTKPVTRLEILAAKWRAVLVSLVITNIVFVAAASFMANFVAVEGVDVTVFLLISASNFIIQLVFAALGIFLAVVLKRIRSVLTLSLSTIMVFFVLSVFGSIVGEEGIRYVTPFKYFDYAYIAEHSAYEARFLVLGLVLVVMMLSASFWLFSKKDIHSI</sequence>
<dbReference type="RefSeq" id="WP_094253669.1">
    <property type="nucleotide sequence ID" value="NZ_JBHLXL010000002.1"/>
</dbReference>
<feature type="transmembrane region" description="Helical" evidence="1">
    <location>
        <begin position="188"/>
        <end position="209"/>
    </location>
</feature>
<dbReference type="OrthoDB" id="9800309at2"/>
<gene>
    <name evidence="2" type="ORF">CGZ90_16730</name>
</gene>
<reference evidence="2 3" key="1">
    <citation type="submission" date="2017-07" db="EMBL/GenBank/DDBJ databases">
        <title>Fictibacillus sp. nov. GDSW-R2A3 Genome sequencing and assembly.</title>
        <authorList>
            <person name="Mayilraj S."/>
        </authorList>
    </citation>
    <scope>NUCLEOTIDE SEQUENCE [LARGE SCALE GENOMIC DNA]</scope>
    <source>
        <strain evidence="2 3">GDSW-R2A3</strain>
    </source>
</reference>
<dbReference type="GO" id="GO:0140359">
    <property type="term" value="F:ABC-type transporter activity"/>
    <property type="evidence" value="ECO:0007669"/>
    <property type="project" value="InterPro"/>
</dbReference>
<protein>
    <submittedName>
        <fullName evidence="2">ABC transporter permease</fullName>
    </submittedName>
</protein>
<keyword evidence="1" id="KW-0812">Transmembrane</keyword>
<keyword evidence="3" id="KW-1185">Reference proteome</keyword>
<evidence type="ECO:0000313" key="3">
    <source>
        <dbReference type="Proteomes" id="UP000215059"/>
    </source>
</evidence>
<feature type="transmembrane region" description="Helical" evidence="1">
    <location>
        <begin position="154"/>
        <end position="181"/>
    </location>
</feature>
<dbReference type="EMBL" id="NOII01000011">
    <property type="protein sequence ID" value="OYD56654.1"/>
    <property type="molecule type" value="Genomic_DNA"/>
</dbReference>